<dbReference type="PANTHER" id="PTHR10404:SF46">
    <property type="entry name" value="VACUOLAR PROTEIN SORTING-ASSOCIATED PROTEIN 70"/>
    <property type="match status" value="1"/>
</dbReference>
<dbReference type="SUPFAM" id="SSF52025">
    <property type="entry name" value="PA domain"/>
    <property type="match status" value="1"/>
</dbReference>
<dbReference type="InterPro" id="IPR007484">
    <property type="entry name" value="Peptidase_M28"/>
</dbReference>
<dbReference type="Gene3D" id="3.50.30.30">
    <property type="match status" value="1"/>
</dbReference>
<evidence type="ECO:0000259" key="1">
    <source>
        <dbReference type="Pfam" id="PF02225"/>
    </source>
</evidence>
<dbReference type="InterPro" id="IPR003137">
    <property type="entry name" value="PA_domain"/>
</dbReference>
<proteinExistence type="predicted"/>
<keyword evidence="4" id="KW-1185">Reference proteome</keyword>
<evidence type="ECO:0000313" key="3">
    <source>
        <dbReference type="EMBL" id="MCC2165551.1"/>
    </source>
</evidence>
<dbReference type="Gene3D" id="3.40.630.10">
    <property type="entry name" value="Zn peptidases"/>
    <property type="match status" value="1"/>
</dbReference>
<protein>
    <submittedName>
        <fullName evidence="3">M28 family peptidase</fullName>
    </submittedName>
</protein>
<evidence type="ECO:0000313" key="4">
    <source>
        <dbReference type="Proteomes" id="UP001198962"/>
    </source>
</evidence>
<reference evidence="3" key="1">
    <citation type="submission" date="2021-10" db="EMBL/GenBank/DDBJ databases">
        <title>Anaerobic single-cell dispensing facilitates the cultivation of human gut bacteria.</title>
        <authorList>
            <person name="Afrizal A."/>
        </authorList>
    </citation>
    <scope>NUCLEOTIDE SEQUENCE</scope>
    <source>
        <strain evidence="3">CLA-AA-H274</strain>
    </source>
</reference>
<dbReference type="EMBL" id="JAJEPU010000040">
    <property type="protein sequence ID" value="MCC2165551.1"/>
    <property type="molecule type" value="Genomic_DNA"/>
</dbReference>
<organism evidence="3 4">
    <name type="scientific">Brotaphodocola catenula</name>
    <dbReference type="NCBI Taxonomy" id="2885361"/>
    <lineage>
        <taxon>Bacteria</taxon>
        <taxon>Bacillati</taxon>
        <taxon>Bacillota</taxon>
        <taxon>Clostridia</taxon>
        <taxon>Lachnospirales</taxon>
        <taxon>Lachnospiraceae</taxon>
        <taxon>Brotaphodocola</taxon>
    </lineage>
</organism>
<dbReference type="Pfam" id="PF04389">
    <property type="entry name" value="Peptidase_M28"/>
    <property type="match status" value="1"/>
</dbReference>
<dbReference type="AlphaFoldDB" id="A0AAE3ARM8"/>
<dbReference type="SUPFAM" id="SSF53187">
    <property type="entry name" value="Zn-dependent exopeptidases"/>
    <property type="match status" value="1"/>
</dbReference>
<name>A0AAE3ARM8_9FIRM</name>
<dbReference type="RefSeq" id="WP_177977874.1">
    <property type="nucleotide sequence ID" value="NZ_JAJEPU010000040.1"/>
</dbReference>
<dbReference type="Pfam" id="PF02225">
    <property type="entry name" value="PA"/>
    <property type="match status" value="1"/>
</dbReference>
<accession>A0AAE3ARM8</accession>
<feature type="domain" description="PA" evidence="1">
    <location>
        <begin position="116"/>
        <end position="197"/>
    </location>
</feature>
<gene>
    <name evidence="3" type="ORF">LKD32_11830</name>
</gene>
<dbReference type="PANTHER" id="PTHR10404">
    <property type="entry name" value="N-ACETYLATED-ALPHA-LINKED ACIDIC DIPEPTIDASE"/>
    <property type="match status" value="1"/>
</dbReference>
<dbReference type="Proteomes" id="UP001198962">
    <property type="component" value="Unassembled WGS sequence"/>
</dbReference>
<comment type="caution">
    <text evidence="3">The sequence shown here is derived from an EMBL/GenBank/DDBJ whole genome shotgun (WGS) entry which is preliminary data.</text>
</comment>
<feature type="domain" description="Peptidase M28" evidence="2">
    <location>
        <begin position="231"/>
        <end position="430"/>
    </location>
</feature>
<sequence length="692" mass="79026">MTIQETILKHIDIDYSYRLAKRMEQFRSNEILGYRSAGSRAEFETGEMLKKEMESIGLSDVTKDAITVDGWEFKKAVLHFTAEDGTAHEVQLGAYQTTFVTDGPEEFELMYLGKGTASDYEGKDVTGKLVLVDINQRDEWWINYPVYQAHLKGARALIAVQCGGYGEIDDEALNAQDIAGPENAPAFSISRKDASALKQLLHVEEGVAGNESIKILLDSDTRVMRDCTTYNIVGRIPGLHPDRMVMLSAHYDSYFSGFQDDNTAIAMMLGIAKALVDSGFKPRNTIIFCAMAAEEWGVADSNFDWSTGAYEQVFTAHPEWVGKVIADLNFELPALAHGTRARIRSCYEYTQFLEDYLSELPELTRAYPEETRITAPIETWSDDFSIAISGIPSMVNDFTGGSFMETHYHSQFDNDEFYDAQVYRLHHELFALLIVALDETAVVPLCFAPVMHHAFHGLDDNDLDFSENSKHGLHSGIDAFGMDLEFQISSLCDLLRIAEQKAWRDYDDLEVSNNLYRHLLNEGENAQAEELFEKARKTEKLLLERFKKTQDALVRIDWYGNVLYPHEILLKNLKLVSGSIHALQNRRLSSALRRLYQVDNNAYAFMFDEDVYNHFTNYVLHQPKERLKWGYGRLMPHENLYGLVKSLLKKQETGETDYEDELRRLTEIRDNQHKLLAETLEELSRLIKTVFL</sequence>
<dbReference type="InterPro" id="IPR039373">
    <property type="entry name" value="Peptidase_M28B"/>
</dbReference>
<dbReference type="InterPro" id="IPR046450">
    <property type="entry name" value="PA_dom_sf"/>
</dbReference>
<evidence type="ECO:0000259" key="2">
    <source>
        <dbReference type="Pfam" id="PF04389"/>
    </source>
</evidence>